<dbReference type="EMBL" id="CP022423">
    <property type="protein sequence ID" value="ASM76259.1"/>
    <property type="molecule type" value="Genomic_DNA"/>
</dbReference>
<dbReference type="RefSeq" id="WP_332461890.1">
    <property type="nucleotide sequence ID" value="NZ_CP022423.1"/>
</dbReference>
<protein>
    <recommendedName>
        <fullName evidence="3">Roadblock/LAMTOR2 domain-containing protein</fullName>
    </recommendedName>
</protein>
<evidence type="ECO:0000313" key="1">
    <source>
        <dbReference type="EMBL" id="ASM76259.1"/>
    </source>
</evidence>
<keyword evidence="2" id="KW-1185">Reference proteome</keyword>
<dbReference type="KEGG" id="vff:VITFI_CDS0480"/>
<reference evidence="1 2" key="1">
    <citation type="submission" date="2017-07" db="EMBL/GenBank/DDBJ databases">
        <title>Complete Genome Sequence of the cosmetic ferment Vitreoscilla filiformis (ATCC15551).</title>
        <authorList>
            <person name="Contreras S."/>
            <person name="Sagory-Zalkind P."/>
            <person name="Blanquart H."/>
            <person name="Iltis A."/>
            <person name="Morand S.C."/>
        </authorList>
    </citation>
    <scope>NUCLEOTIDE SEQUENCE [LARGE SCALE GENOMIC DNA]</scope>
    <source>
        <strain evidence="1 2">ATCC 15551</strain>
    </source>
</reference>
<sequence>MSPAQPTISVIDLTAQLGLFALAQLAAERPVGHGFWPQVALQGAAWGPRFDWQRPSSVAALVPPSATASLVVVIVGPGSVGLVRAALAMLASMVERPAVYVYLMPNALMEEVALQSSAVNSLAHMEVYRLPDSSPQTLWLVLLEQLHQFGFRDAASSSNDGSLHDHTAMNSNLQQSMDAAMTINGALAVALVDYRSGMCLAQAGGGFNLDLAAAGNTEVVRAKLKTIESLGLRKGIEDILITLADQYHLIRLVPNAQGLFLYLVLDKEKGNLALARFKLTDIERSLRV</sequence>
<proteinExistence type="predicted"/>
<dbReference type="Proteomes" id="UP000199729">
    <property type="component" value="Chromosome"/>
</dbReference>
<accession>A0A221KBA0</accession>
<evidence type="ECO:0008006" key="3">
    <source>
        <dbReference type="Google" id="ProtNLM"/>
    </source>
</evidence>
<organism evidence="1 2">
    <name type="scientific">Vitreoscilla filiformis</name>
    <dbReference type="NCBI Taxonomy" id="63"/>
    <lineage>
        <taxon>Bacteria</taxon>
        <taxon>Pseudomonadati</taxon>
        <taxon>Pseudomonadota</taxon>
        <taxon>Betaproteobacteria</taxon>
        <taxon>Neisseriales</taxon>
        <taxon>Neisseriaceae</taxon>
        <taxon>Vitreoscilla</taxon>
    </lineage>
</organism>
<dbReference type="AlphaFoldDB" id="A0A221KBA0"/>
<evidence type="ECO:0000313" key="2">
    <source>
        <dbReference type="Proteomes" id="UP000199729"/>
    </source>
</evidence>
<name>A0A221KBA0_VITFI</name>
<gene>
    <name evidence="1" type="ORF">VITFI_CDS0480</name>
</gene>